<feature type="compositionally biased region" description="Basic and acidic residues" evidence="1">
    <location>
        <begin position="73"/>
        <end position="92"/>
    </location>
</feature>
<dbReference type="Gene3D" id="3.30.70.1230">
    <property type="entry name" value="Nucleotide cyclase"/>
    <property type="match status" value="1"/>
</dbReference>
<gene>
    <name evidence="3" type="ORF">C9374_002477</name>
</gene>
<organism evidence="3 4">
    <name type="scientific">Naegleria lovaniensis</name>
    <name type="common">Amoeba</name>
    <dbReference type="NCBI Taxonomy" id="51637"/>
    <lineage>
        <taxon>Eukaryota</taxon>
        <taxon>Discoba</taxon>
        <taxon>Heterolobosea</taxon>
        <taxon>Tetramitia</taxon>
        <taxon>Eutetramitia</taxon>
        <taxon>Vahlkampfiidae</taxon>
        <taxon>Naegleria</taxon>
    </lineage>
</organism>
<proteinExistence type="predicted"/>
<protein>
    <recommendedName>
        <fullName evidence="5">Guanylate cyclase domain-containing protein</fullName>
    </recommendedName>
</protein>
<feature type="compositionally biased region" description="Polar residues" evidence="1">
    <location>
        <begin position="16"/>
        <end position="27"/>
    </location>
</feature>
<evidence type="ECO:0000256" key="2">
    <source>
        <dbReference type="SAM" id="Phobius"/>
    </source>
</evidence>
<dbReference type="InterPro" id="IPR029787">
    <property type="entry name" value="Nucleotide_cyclase"/>
</dbReference>
<keyword evidence="2" id="KW-0472">Membrane</keyword>
<evidence type="ECO:0000313" key="3">
    <source>
        <dbReference type="EMBL" id="KAG2386733.1"/>
    </source>
</evidence>
<feature type="region of interest" description="Disordered" evidence="1">
    <location>
        <begin position="71"/>
        <end position="99"/>
    </location>
</feature>
<feature type="compositionally biased region" description="Basic residues" evidence="1">
    <location>
        <begin position="38"/>
        <end position="47"/>
    </location>
</feature>
<dbReference type="AlphaFoldDB" id="A0AA88GUV0"/>
<keyword evidence="4" id="KW-1185">Reference proteome</keyword>
<feature type="compositionally biased region" description="Low complexity" evidence="1">
    <location>
        <begin position="1"/>
        <end position="15"/>
    </location>
</feature>
<accession>A0AA88GUV0</accession>
<keyword evidence="2" id="KW-1133">Transmembrane helix</keyword>
<name>A0AA88GUV0_NAELO</name>
<evidence type="ECO:0000256" key="1">
    <source>
        <dbReference type="SAM" id="MobiDB-lite"/>
    </source>
</evidence>
<comment type="caution">
    <text evidence="3">The sequence shown here is derived from an EMBL/GenBank/DDBJ whole genome shotgun (WGS) entry which is preliminary data.</text>
</comment>
<feature type="transmembrane region" description="Helical" evidence="2">
    <location>
        <begin position="131"/>
        <end position="153"/>
    </location>
</feature>
<feature type="transmembrane region" description="Helical" evidence="2">
    <location>
        <begin position="503"/>
        <end position="525"/>
    </location>
</feature>
<sequence length="850" mass="95780">MENLNNNNNYGTNCNSSIPQYSESSFTQHEDHFIQKQAHNKRSPRTQHTHDLSITTAIPSHHHDRVIIELTNDEQHSTSSKPEKPVENKKDLSSQNVSPCLTSNNTTSLLSSLSLKQLFGKPHPNLTVMNVLVVFFLVQSLITIGTTFVILFYEGSDIAKKAETVAHQDTFRTVIRNLHDFVIPAEIVTTSLHNNVLLAFIDPNSHNSWAQLMSMTSVYDRQMSSMYFGDLQNRVTVLRQRNGMMELLVPCKRSLTKIFPPEIVTKDFDLTLANSCPTSHLKYNLSSDGMIMISQGVGKVNLDVNVSTSIWYTNIADNVNATIPSIPTRSKYTVWSNVFMNKGALSIFASMLVVKGNEFVGVSALEYSLGDLQQLLCYLVEKGGGAILVLDRQNNILGACARLSHFSFYELSSTAIQKFPNDFSTSSLFMTVHELLVEHGLYGNQTVSFSDITNLEPQLNGMIEQAYYSISSFSMNNLVVNVIVITEHTDFLTLIINSRVSSVVILFLVVSLGIVLLIIVVKGITSPFQALSKTMENILLLDRSMSSPVKSDCMLSDVRRMQKQVELFRKVLFYFSLFCPEIIVKHILKGSNAAESDKDQLIPTKRQYMSVLVFELNGFWELEQHVGIDVFCRILNRIISEVTTSIHSNEGFVCDLSVKNSLKIHALWNDSTMQVENHEVRAAATSLEITSLIADKIELIQEEYSNCVNVELHYRSALAAGYIILASTGTTTSRISFSCFGETIALCSLLLEQCRKGEVLMDHNMFVKVSDMFLGQYRQTIKHDNREVDIYSLKKYMKESSAYEQHVSSKLLQLRSRRRELDISELPNDTLFKSLCKELQDLGHEVDTFN</sequence>
<reference evidence="3 4" key="1">
    <citation type="journal article" date="2018" name="BMC Genomics">
        <title>The genome of Naegleria lovaniensis, the basis for a comparative approach to unravel pathogenicity factors of the human pathogenic amoeba N. fowleri.</title>
        <authorList>
            <person name="Liechti N."/>
            <person name="Schurch N."/>
            <person name="Bruggmann R."/>
            <person name="Wittwer M."/>
        </authorList>
    </citation>
    <scope>NUCLEOTIDE SEQUENCE [LARGE SCALE GENOMIC DNA]</scope>
    <source>
        <strain evidence="3 4">ATCC 30569</strain>
    </source>
</reference>
<dbReference type="EMBL" id="PYSW02000015">
    <property type="protein sequence ID" value="KAG2386733.1"/>
    <property type="molecule type" value="Genomic_DNA"/>
</dbReference>
<dbReference type="Proteomes" id="UP000816034">
    <property type="component" value="Unassembled WGS sequence"/>
</dbReference>
<evidence type="ECO:0008006" key="5">
    <source>
        <dbReference type="Google" id="ProtNLM"/>
    </source>
</evidence>
<dbReference type="GeneID" id="68094933"/>
<evidence type="ECO:0000313" key="4">
    <source>
        <dbReference type="Proteomes" id="UP000816034"/>
    </source>
</evidence>
<feature type="region of interest" description="Disordered" evidence="1">
    <location>
        <begin position="1"/>
        <end position="49"/>
    </location>
</feature>
<dbReference type="SUPFAM" id="SSF55073">
    <property type="entry name" value="Nucleotide cyclase"/>
    <property type="match status" value="1"/>
</dbReference>
<dbReference type="RefSeq" id="XP_044550725.1">
    <property type="nucleotide sequence ID" value="XM_044691899.1"/>
</dbReference>
<keyword evidence="2" id="KW-0812">Transmembrane</keyword>